<evidence type="ECO:0000313" key="4">
    <source>
        <dbReference type="Proteomes" id="UP000673975"/>
    </source>
</evidence>
<evidence type="ECO:0000313" key="3">
    <source>
        <dbReference type="EMBL" id="MBP3191246.1"/>
    </source>
</evidence>
<proteinExistence type="predicted"/>
<dbReference type="InterPro" id="IPR030392">
    <property type="entry name" value="S74_ICA"/>
</dbReference>
<dbReference type="Proteomes" id="UP000673975">
    <property type="component" value="Unassembled WGS sequence"/>
</dbReference>
<sequence length="215" mass="23481">MTSAQCQDYTRRAIYGFAGNTPNVAYGVTGRVEDAAVSIGVDGYALNGSMATYGVRGQGIGSSSYGGYFTGGLYVSGGIVEQSDARLKTNIRDLSEEKILSLIMKLQPKRYESLTESQLRSDGYPGTLTAEGEYLGLLAQDVENIFPYLVHEITHLLEDMNDAEETQNGSPDTVTTMGINYIGLIPVLVAGLQEQQEQIEELEARLETLERMMQQ</sequence>
<keyword evidence="1" id="KW-0175">Coiled coil</keyword>
<evidence type="ECO:0000256" key="1">
    <source>
        <dbReference type="SAM" id="Coils"/>
    </source>
</evidence>
<feature type="domain" description="Peptidase S74" evidence="2">
    <location>
        <begin position="83"/>
        <end position="206"/>
    </location>
</feature>
<dbReference type="Pfam" id="PF13884">
    <property type="entry name" value="Peptidase_S74"/>
    <property type="match status" value="1"/>
</dbReference>
<keyword evidence="4" id="KW-1185">Reference proteome</keyword>
<organism evidence="3 4">
    <name type="scientific">Natronogracilivirga saccharolytica</name>
    <dbReference type="NCBI Taxonomy" id="2812953"/>
    <lineage>
        <taxon>Bacteria</taxon>
        <taxon>Pseudomonadati</taxon>
        <taxon>Balneolota</taxon>
        <taxon>Balneolia</taxon>
        <taxon>Balneolales</taxon>
        <taxon>Cyclonatronaceae</taxon>
        <taxon>Natronogracilivirga</taxon>
    </lineage>
</organism>
<dbReference type="EMBL" id="JAFIDN010000001">
    <property type="protein sequence ID" value="MBP3191246.1"/>
    <property type="molecule type" value="Genomic_DNA"/>
</dbReference>
<evidence type="ECO:0000259" key="2">
    <source>
        <dbReference type="PROSITE" id="PS51688"/>
    </source>
</evidence>
<dbReference type="RefSeq" id="WP_210509555.1">
    <property type="nucleotide sequence ID" value="NZ_JAFIDN010000001.1"/>
</dbReference>
<dbReference type="PROSITE" id="PS51688">
    <property type="entry name" value="ICA"/>
    <property type="match status" value="1"/>
</dbReference>
<reference evidence="3" key="1">
    <citation type="submission" date="2021-02" db="EMBL/GenBank/DDBJ databases">
        <title>Natronogracilivirga saccharolytica gen. nov. sp. nov. a new anaerobic, haloalkiliphilic carbohydrate-fermenting bacterium from soda lake and proposing of Cyclonatronumiaceae fam. nov. in the phylum Balneolaeota.</title>
        <authorList>
            <person name="Zhilina T.N."/>
            <person name="Sorokin D.Y."/>
            <person name="Zavarzina D.G."/>
            <person name="Toshchakov S.V."/>
            <person name="Kublanov I.V."/>
        </authorList>
    </citation>
    <scope>NUCLEOTIDE SEQUENCE</scope>
    <source>
        <strain evidence="3">Z-1702</strain>
    </source>
</reference>
<comment type="caution">
    <text evidence="3">The sequence shown here is derived from an EMBL/GenBank/DDBJ whole genome shotgun (WGS) entry which is preliminary data.</text>
</comment>
<protein>
    <submittedName>
        <fullName evidence="3">Tail fiber domain-containing protein</fullName>
    </submittedName>
</protein>
<feature type="coiled-coil region" evidence="1">
    <location>
        <begin position="185"/>
        <end position="212"/>
    </location>
</feature>
<dbReference type="AlphaFoldDB" id="A0A8J7S6W4"/>
<name>A0A8J7S6W4_9BACT</name>
<gene>
    <name evidence="3" type="ORF">NATSA_01075</name>
</gene>
<accession>A0A8J7S6W4</accession>